<feature type="domain" description="DUF6434" evidence="1">
    <location>
        <begin position="82"/>
        <end position="144"/>
    </location>
</feature>
<dbReference type="Pfam" id="PF18953">
    <property type="entry name" value="SAP_new25"/>
    <property type="match status" value="1"/>
</dbReference>
<dbReference type="InterPro" id="IPR045492">
    <property type="entry name" value="DUF6434"/>
</dbReference>
<comment type="caution">
    <text evidence="2">The sequence shown here is derived from an EMBL/GenBank/DDBJ whole genome shotgun (WGS) entry which is preliminary data.</text>
</comment>
<accession>A0A1L9P2C0</accession>
<evidence type="ECO:0000313" key="2">
    <source>
        <dbReference type="EMBL" id="OJI95689.1"/>
    </source>
</evidence>
<evidence type="ECO:0000313" key="3">
    <source>
        <dbReference type="Proteomes" id="UP000184514"/>
    </source>
</evidence>
<keyword evidence="3" id="KW-1185">Reference proteome</keyword>
<dbReference type="AlphaFoldDB" id="A0A1L9P2C0"/>
<proteinExistence type="predicted"/>
<reference evidence="2 3" key="1">
    <citation type="submission" date="2016-10" db="EMBL/GenBank/DDBJ databases">
        <title>Genome sequence of Planktotalea frisia SH6-1.</title>
        <authorList>
            <person name="Poehlein A."/>
            <person name="Bakenhus I."/>
            <person name="Voget S."/>
            <person name="Brinkhoff T."/>
            <person name="Simon M."/>
        </authorList>
    </citation>
    <scope>NUCLEOTIDE SEQUENCE [LARGE SCALE GENOMIC DNA]</scope>
    <source>
        <strain evidence="2 3">SH6-1</strain>
    </source>
</reference>
<name>A0A1L9P2C0_9RHOB</name>
<gene>
    <name evidence="2" type="ORF">PFRI_00530</name>
</gene>
<organism evidence="2 3">
    <name type="scientific">Planktotalea frisia</name>
    <dbReference type="NCBI Taxonomy" id="696762"/>
    <lineage>
        <taxon>Bacteria</taxon>
        <taxon>Pseudomonadati</taxon>
        <taxon>Pseudomonadota</taxon>
        <taxon>Alphaproteobacteria</taxon>
        <taxon>Rhodobacterales</taxon>
        <taxon>Paracoccaceae</taxon>
        <taxon>Planktotalea</taxon>
    </lineage>
</organism>
<protein>
    <recommendedName>
        <fullName evidence="1">DUF6434 domain-containing protein</fullName>
    </recommendedName>
</protein>
<dbReference type="Proteomes" id="UP000184514">
    <property type="component" value="Unassembled WGS sequence"/>
</dbReference>
<dbReference type="Pfam" id="PF20026">
    <property type="entry name" value="DUF6434"/>
    <property type="match status" value="1"/>
</dbReference>
<sequence length="208" mass="24168">MRAVCYVLVMTAPAKPRIDTIKTGSKLKQWYWLKSDLAAEAKRFGLKSTGAKFEILDRIAHFLDTGESDNIAPKPRTKRSKFDWHAEPLTPETPLTNSYKNTQNVRRFFKKHLGDSFKFNIEFMAWMKFNEGKTLADACAEYKAMKKREADPSFQSKIEPHNQFNQYTRDFLAEHPQLGMDDVRRIWTLKIALPSETGRHEYDASDLD</sequence>
<evidence type="ECO:0000259" key="1">
    <source>
        <dbReference type="Pfam" id="PF20026"/>
    </source>
</evidence>
<dbReference type="STRING" id="696762.PFRI_00530"/>
<dbReference type="EMBL" id="MLCB01000005">
    <property type="protein sequence ID" value="OJI95689.1"/>
    <property type="molecule type" value="Genomic_DNA"/>
</dbReference>